<evidence type="ECO:0000259" key="1">
    <source>
        <dbReference type="Pfam" id="PF01370"/>
    </source>
</evidence>
<evidence type="ECO:0000313" key="2">
    <source>
        <dbReference type="EMBL" id="KIM28748.1"/>
    </source>
</evidence>
<dbReference type="InterPro" id="IPR001509">
    <property type="entry name" value="Epimerase_deHydtase"/>
</dbReference>
<dbReference type="GO" id="GO:0004029">
    <property type="term" value="F:aldehyde dehydrogenase (NAD+) activity"/>
    <property type="evidence" value="ECO:0007669"/>
    <property type="project" value="TreeGrafter"/>
</dbReference>
<dbReference type="Pfam" id="PF01370">
    <property type="entry name" value="Epimerase"/>
    <property type="match status" value="1"/>
</dbReference>
<sequence>MPSIFVLGATGYIGGAVLFTLLNEIPDLRATALIRNDAHIRALSGLGVTCVKGNNQDLELVTELASKADIILNAADADNAALANSALQGCKQRFNATAVKSIYIHTSGLAVLGDKSEGIFDPVAPVHDLWPLTFVFRTVEADKAGYVSAYIISPSSAYGETPSPISRPVLLVGLLIKMSGALKALPYIGDGSNVSPFLHIKDLASAYTLVVKHALSGNDAASGYGKYYIASGTEIAWKEVIKAYGVAFHKKGLLQTSEPCLVSPQQVPVMRLFGANTRGNSGKLKDMGWNPSSPSFFDAVERDVENAINAATTTNFSLK</sequence>
<protein>
    <recommendedName>
        <fullName evidence="1">NAD-dependent epimerase/dehydratase domain-containing protein</fullName>
    </recommendedName>
</protein>
<dbReference type="HOGENOM" id="CLU_007383_12_2_1"/>
<evidence type="ECO:0000313" key="3">
    <source>
        <dbReference type="Proteomes" id="UP000054097"/>
    </source>
</evidence>
<dbReference type="OrthoDB" id="10262413at2759"/>
<reference evidence="3" key="2">
    <citation type="submission" date="2015-01" db="EMBL/GenBank/DDBJ databases">
        <title>Evolutionary Origins and Diversification of the Mycorrhizal Mutualists.</title>
        <authorList>
            <consortium name="DOE Joint Genome Institute"/>
            <consortium name="Mycorrhizal Genomics Consortium"/>
            <person name="Kohler A."/>
            <person name="Kuo A."/>
            <person name="Nagy L.G."/>
            <person name="Floudas D."/>
            <person name="Copeland A."/>
            <person name="Barry K.W."/>
            <person name="Cichocki N."/>
            <person name="Veneault-Fourrey C."/>
            <person name="LaButti K."/>
            <person name="Lindquist E.A."/>
            <person name="Lipzen A."/>
            <person name="Lundell T."/>
            <person name="Morin E."/>
            <person name="Murat C."/>
            <person name="Riley R."/>
            <person name="Ohm R."/>
            <person name="Sun H."/>
            <person name="Tunlid A."/>
            <person name="Henrissat B."/>
            <person name="Grigoriev I.V."/>
            <person name="Hibbett D.S."/>
            <person name="Martin F."/>
        </authorList>
    </citation>
    <scope>NUCLEOTIDE SEQUENCE [LARGE SCALE GENOMIC DNA]</scope>
    <source>
        <strain evidence="3">MAFF 305830</strain>
    </source>
</reference>
<dbReference type="SUPFAM" id="SSF51735">
    <property type="entry name" value="NAD(P)-binding Rossmann-fold domains"/>
    <property type="match status" value="1"/>
</dbReference>
<feature type="domain" description="NAD-dependent epimerase/dehydratase" evidence="1">
    <location>
        <begin position="4"/>
        <end position="215"/>
    </location>
</feature>
<dbReference type="InterPro" id="IPR051783">
    <property type="entry name" value="NAD(P)-dependent_oxidoreduct"/>
</dbReference>
<proteinExistence type="predicted"/>
<name>A0A0C2WRF6_SERVB</name>
<accession>A0A0C2WRF6</accession>
<dbReference type="GO" id="GO:0005737">
    <property type="term" value="C:cytoplasm"/>
    <property type="evidence" value="ECO:0007669"/>
    <property type="project" value="TreeGrafter"/>
</dbReference>
<dbReference type="AlphaFoldDB" id="A0A0C2WRF6"/>
<dbReference type="Gene3D" id="3.40.50.720">
    <property type="entry name" value="NAD(P)-binding Rossmann-like Domain"/>
    <property type="match status" value="1"/>
</dbReference>
<organism evidence="2 3">
    <name type="scientific">Serendipita vermifera MAFF 305830</name>
    <dbReference type="NCBI Taxonomy" id="933852"/>
    <lineage>
        <taxon>Eukaryota</taxon>
        <taxon>Fungi</taxon>
        <taxon>Dikarya</taxon>
        <taxon>Basidiomycota</taxon>
        <taxon>Agaricomycotina</taxon>
        <taxon>Agaricomycetes</taxon>
        <taxon>Sebacinales</taxon>
        <taxon>Serendipitaceae</taxon>
        <taxon>Serendipita</taxon>
    </lineage>
</organism>
<gene>
    <name evidence="2" type="ORF">M408DRAFT_307312</name>
</gene>
<dbReference type="EMBL" id="KN824291">
    <property type="protein sequence ID" value="KIM28748.1"/>
    <property type="molecule type" value="Genomic_DNA"/>
</dbReference>
<keyword evidence="3" id="KW-1185">Reference proteome</keyword>
<dbReference type="Proteomes" id="UP000054097">
    <property type="component" value="Unassembled WGS sequence"/>
</dbReference>
<reference evidence="2 3" key="1">
    <citation type="submission" date="2014-04" db="EMBL/GenBank/DDBJ databases">
        <authorList>
            <consortium name="DOE Joint Genome Institute"/>
            <person name="Kuo A."/>
            <person name="Zuccaro A."/>
            <person name="Kohler A."/>
            <person name="Nagy L.G."/>
            <person name="Floudas D."/>
            <person name="Copeland A."/>
            <person name="Barry K.W."/>
            <person name="Cichocki N."/>
            <person name="Veneault-Fourrey C."/>
            <person name="LaButti K."/>
            <person name="Lindquist E.A."/>
            <person name="Lipzen A."/>
            <person name="Lundell T."/>
            <person name="Morin E."/>
            <person name="Murat C."/>
            <person name="Sun H."/>
            <person name="Tunlid A."/>
            <person name="Henrissat B."/>
            <person name="Grigoriev I.V."/>
            <person name="Hibbett D.S."/>
            <person name="Martin F."/>
            <person name="Nordberg H.P."/>
            <person name="Cantor M.N."/>
            <person name="Hua S.X."/>
        </authorList>
    </citation>
    <scope>NUCLEOTIDE SEQUENCE [LARGE SCALE GENOMIC DNA]</scope>
    <source>
        <strain evidence="2 3">MAFF 305830</strain>
    </source>
</reference>
<dbReference type="InterPro" id="IPR036291">
    <property type="entry name" value="NAD(P)-bd_dom_sf"/>
</dbReference>
<dbReference type="STRING" id="933852.A0A0C2WRF6"/>
<dbReference type="PANTHER" id="PTHR48079">
    <property type="entry name" value="PROTEIN YEEZ"/>
    <property type="match status" value="1"/>
</dbReference>
<dbReference type="PANTHER" id="PTHR48079:SF6">
    <property type="entry name" value="NAD(P)-BINDING DOMAIN-CONTAINING PROTEIN-RELATED"/>
    <property type="match status" value="1"/>
</dbReference>